<dbReference type="EMBL" id="BQNB010009331">
    <property type="protein sequence ID" value="GJS62018.1"/>
    <property type="molecule type" value="Genomic_DNA"/>
</dbReference>
<gene>
    <name evidence="2" type="ORF">Tco_0656802</name>
</gene>
<accession>A0ABQ4XAI2</accession>
<protein>
    <recommendedName>
        <fullName evidence="4">CCHC-type domain-containing protein</fullName>
    </recommendedName>
</protein>
<evidence type="ECO:0000313" key="2">
    <source>
        <dbReference type="EMBL" id="GJS62018.1"/>
    </source>
</evidence>
<evidence type="ECO:0008006" key="4">
    <source>
        <dbReference type="Google" id="ProtNLM"/>
    </source>
</evidence>
<feature type="region of interest" description="Disordered" evidence="1">
    <location>
        <begin position="553"/>
        <end position="579"/>
    </location>
</feature>
<evidence type="ECO:0000313" key="3">
    <source>
        <dbReference type="Proteomes" id="UP001151760"/>
    </source>
</evidence>
<proteinExistence type="predicted"/>
<dbReference type="Proteomes" id="UP001151760">
    <property type="component" value="Unassembled WGS sequence"/>
</dbReference>
<sequence length="609" mass="69536">MSDEPLGDNSKSRSYDVTFSNPLFDFNDDFTLCNDNPLFDEEFEDISSLDPPELTLVIDESSLLVTPLPDPKQICLREVERFDPFFSLTQSGGTTRVMETPSFGFHHMPSPRPAAYSPKEPQTFSSDQWHCFHCGDLLEESERCQRCTCKWCGYALSEGSYWVCPLGDENASINIPNPNSFNDFPNVFTHPPQPETYSCELCGNDSHYGYDCPPRFPLVYEQEPSYNQNFGDNYYPQNSSSFPQQYLCCENYGGPHESFQCQPMNQNYSELNPCYDSNSYGFDQPPQYSIDHQPQNIQEDQQWISDKLIESNNKILEMIRSMCEEFRERQQAANLSTYTTEPSRCFNSFYDDIDYEESTIPLNEIKVLIPGGDIDKIDDFLDMDVPTDIKDGFHDSEGDIIYLESLLNDDTIPNLPSEVLRIENEAIMGLFGDFTRFILIVTSLKSLNLDYSSKNHVRKFLHALPLKWRSKVTAIKDAKDLATLPLDELIGNLKSLALNAKVTREQTSDDSDSQGYSDEDVDEEEEEAEAFNLMARNFCKFFPKGNRFGRDNRFGNGANRFGRSHGNRFRNKGGESSKQKGTCYNCGIEVHFASESRKPKKNKAFVEGA</sequence>
<reference evidence="2" key="1">
    <citation type="journal article" date="2022" name="Int. J. Mol. Sci.">
        <title>Draft Genome of Tanacetum Coccineum: Genomic Comparison of Closely Related Tanacetum-Family Plants.</title>
        <authorList>
            <person name="Yamashiro T."/>
            <person name="Shiraishi A."/>
            <person name="Nakayama K."/>
            <person name="Satake H."/>
        </authorList>
    </citation>
    <scope>NUCLEOTIDE SEQUENCE</scope>
</reference>
<feature type="compositionally biased region" description="Basic residues" evidence="1">
    <location>
        <begin position="562"/>
        <end position="571"/>
    </location>
</feature>
<evidence type="ECO:0000256" key="1">
    <source>
        <dbReference type="SAM" id="MobiDB-lite"/>
    </source>
</evidence>
<reference evidence="2" key="2">
    <citation type="submission" date="2022-01" db="EMBL/GenBank/DDBJ databases">
        <authorList>
            <person name="Yamashiro T."/>
            <person name="Shiraishi A."/>
            <person name="Satake H."/>
            <person name="Nakayama K."/>
        </authorList>
    </citation>
    <scope>NUCLEOTIDE SEQUENCE</scope>
</reference>
<organism evidence="2 3">
    <name type="scientific">Tanacetum coccineum</name>
    <dbReference type="NCBI Taxonomy" id="301880"/>
    <lineage>
        <taxon>Eukaryota</taxon>
        <taxon>Viridiplantae</taxon>
        <taxon>Streptophyta</taxon>
        <taxon>Embryophyta</taxon>
        <taxon>Tracheophyta</taxon>
        <taxon>Spermatophyta</taxon>
        <taxon>Magnoliopsida</taxon>
        <taxon>eudicotyledons</taxon>
        <taxon>Gunneridae</taxon>
        <taxon>Pentapetalae</taxon>
        <taxon>asterids</taxon>
        <taxon>campanulids</taxon>
        <taxon>Asterales</taxon>
        <taxon>Asteraceae</taxon>
        <taxon>Asteroideae</taxon>
        <taxon>Anthemideae</taxon>
        <taxon>Anthemidinae</taxon>
        <taxon>Tanacetum</taxon>
    </lineage>
</organism>
<comment type="caution">
    <text evidence="2">The sequence shown here is derived from an EMBL/GenBank/DDBJ whole genome shotgun (WGS) entry which is preliminary data.</text>
</comment>
<keyword evidence="3" id="KW-1185">Reference proteome</keyword>
<name>A0ABQ4XAI2_9ASTR</name>